<accession>A0ABN1JXJ9</accession>
<dbReference type="NCBIfam" id="TIGR04183">
    <property type="entry name" value="Por_Secre_tail"/>
    <property type="match status" value="1"/>
</dbReference>
<evidence type="ECO:0000313" key="4">
    <source>
        <dbReference type="EMBL" id="GAA0748655.1"/>
    </source>
</evidence>
<evidence type="ECO:0000259" key="3">
    <source>
        <dbReference type="Pfam" id="PF18962"/>
    </source>
</evidence>
<keyword evidence="1 2" id="KW-0732">Signal</keyword>
<evidence type="ECO:0000256" key="1">
    <source>
        <dbReference type="ARBA" id="ARBA00022729"/>
    </source>
</evidence>
<dbReference type="SUPFAM" id="SSF63825">
    <property type="entry name" value="YWTD domain"/>
    <property type="match status" value="1"/>
</dbReference>
<evidence type="ECO:0000313" key="5">
    <source>
        <dbReference type="Proteomes" id="UP001500736"/>
    </source>
</evidence>
<dbReference type="PANTHER" id="PTHR46513:SF13">
    <property type="entry name" value="EGF-LIKE DOMAIN-CONTAINING PROTEIN"/>
    <property type="match status" value="1"/>
</dbReference>
<sequence length="374" mass="41781">MKQTYLSLALFFYLFYANTVNAQTDLIYHVDSGEGIFTTHLDGTSKNSLVSYTASSSSLAHDVELDVANSHIYVLDFNGRNLMRYDLDGNNSTLIYSYSTIPRDMELDTTNGIIYHTVNGEVFSTNLVGNNKNSLITYTPSATNLLDELELDVNNNHMYLLDVNGDHLTRYNLDGSNSTLIYSYTGGTQYPSDFTTDLANNLIYHISRDFTAGEIFTTDLLGNSKTVLTTFTAGASLLYVDIELDVENNHMYLLSTNGDLLDRYNLDGSNKTTIQSYPGSFPKDIVIFKVDSTLSLNDSEVFNETLSLYPNPSSDFIQIMNIESKLSYTIYNALGAEMEKGSITSEDQIDVRGFVNGLYFITFENGTALQFIKK</sequence>
<proteinExistence type="predicted"/>
<keyword evidence="5" id="KW-1185">Reference proteome</keyword>
<comment type="caution">
    <text evidence="4">The sequence shown here is derived from an EMBL/GenBank/DDBJ whole genome shotgun (WGS) entry which is preliminary data.</text>
</comment>
<feature type="chain" id="PRO_5045743459" description="Secretion system C-terminal sorting domain-containing protein" evidence="2">
    <location>
        <begin position="23"/>
        <end position="374"/>
    </location>
</feature>
<reference evidence="4 5" key="1">
    <citation type="journal article" date="2019" name="Int. J. Syst. Evol. Microbiol.">
        <title>The Global Catalogue of Microorganisms (GCM) 10K type strain sequencing project: providing services to taxonomists for standard genome sequencing and annotation.</title>
        <authorList>
            <consortium name="The Broad Institute Genomics Platform"/>
            <consortium name="The Broad Institute Genome Sequencing Center for Infectious Disease"/>
            <person name="Wu L."/>
            <person name="Ma J."/>
        </authorList>
    </citation>
    <scope>NUCLEOTIDE SEQUENCE [LARGE SCALE GENOMIC DNA]</scope>
    <source>
        <strain evidence="4 5">JCM 15976</strain>
    </source>
</reference>
<protein>
    <recommendedName>
        <fullName evidence="3">Secretion system C-terminal sorting domain-containing protein</fullName>
    </recommendedName>
</protein>
<evidence type="ECO:0000256" key="2">
    <source>
        <dbReference type="SAM" id="SignalP"/>
    </source>
</evidence>
<feature type="domain" description="Secretion system C-terminal sorting" evidence="3">
    <location>
        <begin position="308"/>
        <end position="369"/>
    </location>
</feature>
<dbReference type="InterPro" id="IPR050778">
    <property type="entry name" value="Cueball_EGF_LRP_Nidogen"/>
</dbReference>
<dbReference type="InterPro" id="IPR011042">
    <property type="entry name" value="6-blade_b-propeller_TolB-like"/>
</dbReference>
<gene>
    <name evidence="4" type="ORF">GCM10009431_27470</name>
</gene>
<feature type="signal peptide" evidence="2">
    <location>
        <begin position="1"/>
        <end position="22"/>
    </location>
</feature>
<dbReference type="PANTHER" id="PTHR46513">
    <property type="entry name" value="VITELLOGENIN RECEPTOR-LIKE PROTEIN-RELATED-RELATED"/>
    <property type="match status" value="1"/>
</dbReference>
<dbReference type="Gene3D" id="2.120.10.30">
    <property type="entry name" value="TolB, C-terminal domain"/>
    <property type="match status" value="2"/>
</dbReference>
<dbReference type="Pfam" id="PF18962">
    <property type="entry name" value="Por_Secre_tail"/>
    <property type="match status" value="1"/>
</dbReference>
<dbReference type="InterPro" id="IPR026444">
    <property type="entry name" value="Secre_tail"/>
</dbReference>
<dbReference type="RefSeq" id="WP_343799170.1">
    <property type="nucleotide sequence ID" value="NZ_BAAAGF010000004.1"/>
</dbReference>
<dbReference type="Proteomes" id="UP001500736">
    <property type="component" value="Unassembled WGS sequence"/>
</dbReference>
<dbReference type="EMBL" id="BAAAGF010000004">
    <property type="protein sequence ID" value="GAA0748655.1"/>
    <property type="molecule type" value="Genomic_DNA"/>
</dbReference>
<organism evidence="4 5">
    <name type="scientific">Gaetbulibacter jejuensis</name>
    <dbReference type="NCBI Taxonomy" id="584607"/>
    <lineage>
        <taxon>Bacteria</taxon>
        <taxon>Pseudomonadati</taxon>
        <taxon>Bacteroidota</taxon>
        <taxon>Flavobacteriia</taxon>
        <taxon>Flavobacteriales</taxon>
        <taxon>Flavobacteriaceae</taxon>
        <taxon>Gaetbulibacter</taxon>
    </lineage>
</organism>
<name>A0ABN1JXJ9_9FLAO</name>